<gene>
    <name evidence="2" type="ORF">SNAT2548_LOCUS17796</name>
</gene>
<sequence length="267" mass="29950">MTHSLSCKADFVPESPMPRQCSPSFDQALETSVKASTQNQGSEKVHNEHTSPTTEPTGPELTHGKPVRRGKRRDASTSEAKQRKGVVAEKAERSPLSPGLVTRASRKQENKKLMERYEDTMLMDMHKVEKVTAASQRVAMSMASGESKPTTPKWSGRVMCIRMTPQHFSPLGTIFRDVRVSFLPRNFVIQAVDCEGYVWTARSSMLPGYLAVDRCKYKINPLGKDVLITLCAADKDQSWKGLGRLQLFRPYEIEELEQVCGNKSNFI</sequence>
<evidence type="ECO:0000313" key="3">
    <source>
        <dbReference type="Proteomes" id="UP000604046"/>
    </source>
</evidence>
<evidence type="ECO:0000256" key="1">
    <source>
        <dbReference type="SAM" id="MobiDB-lite"/>
    </source>
</evidence>
<dbReference type="EMBL" id="CAJNDS010002124">
    <property type="protein sequence ID" value="CAE7340117.1"/>
    <property type="molecule type" value="Genomic_DNA"/>
</dbReference>
<accession>A0A812P8B2</accession>
<reference evidence="2" key="1">
    <citation type="submission" date="2021-02" db="EMBL/GenBank/DDBJ databases">
        <authorList>
            <person name="Dougan E. K."/>
            <person name="Rhodes N."/>
            <person name="Thang M."/>
            <person name="Chan C."/>
        </authorList>
    </citation>
    <scope>NUCLEOTIDE SEQUENCE</scope>
</reference>
<feature type="compositionally biased region" description="Polar residues" evidence="1">
    <location>
        <begin position="21"/>
        <end position="42"/>
    </location>
</feature>
<dbReference type="AlphaFoldDB" id="A0A812P8B2"/>
<proteinExistence type="predicted"/>
<feature type="region of interest" description="Disordered" evidence="1">
    <location>
        <begin position="1"/>
        <end position="100"/>
    </location>
</feature>
<keyword evidence="3" id="KW-1185">Reference proteome</keyword>
<evidence type="ECO:0000313" key="2">
    <source>
        <dbReference type="EMBL" id="CAE7340117.1"/>
    </source>
</evidence>
<feature type="compositionally biased region" description="Basic and acidic residues" evidence="1">
    <location>
        <begin position="73"/>
        <end position="93"/>
    </location>
</feature>
<comment type="caution">
    <text evidence="2">The sequence shown here is derived from an EMBL/GenBank/DDBJ whole genome shotgun (WGS) entry which is preliminary data.</text>
</comment>
<organism evidence="2 3">
    <name type="scientific">Symbiodinium natans</name>
    <dbReference type="NCBI Taxonomy" id="878477"/>
    <lineage>
        <taxon>Eukaryota</taxon>
        <taxon>Sar</taxon>
        <taxon>Alveolata</taxon>
        <taxon>Dinophyceae</taxon>
        <taxon>Suessiales</taxon>
        <taxon>Symbiodiniaceae</taxon>
        <taxon>Symbiodinium</taxon>
    </lineage>
</organism>
<protein>
    <submittedName>
        <fullName evidence="2">Uncharacterized protein</fullName>
    </submittedName>
</protein>
<name>A0A812P8B2_9DINO</name>
<dbReference type="Proteomes" id="UP000604046">
    <property type="component" value="Unassembled WGS sequence"/>
</dbReference>